<dbReference type="GO" id="GO:0005737">
    <property type="term" value="C:cytoplasm"/>
    <property type="evidence" value="ECO:0007669"/>
    <property type="project" value="TreeGrafter"/>
</dbReference>
<evidence type="ECO:0000313" key="4">
    <source>
        <dbReference type="Proteomes" id="UP000242146"/>
    </source>
</evidence>
<organism evidence="3 4">
    <name type="scientific">Hesseltinella vesiculosa</name>
    <dbReference type="NCBI Taxonomy" id="101127"/>
    <lineage>
        <taxon>Eukaryota</taxon>
        <taxon>Fungi</taxon>
        <taxon>Fungi incertae sedis</taxon>
        <taxon>Mucoromycota</taxon>
        <taxon>Mucoromycotina</taxon>
        <taxon>Mucoromycetes</taxon>
        <taxon>Mucorales</taxon>
        <taxon>Cunninghamellaceae</taxon>
        <taxon>Hesseltinella</taxon>
    </lineage>
</organism>
<dbReference type="OrthoDB" id="440781at2759"/>
<dbReference type="Gene3D" id="3.10.20.90">
    <property type="entry name" value="Phosphatidylinositol 3-kinase Catalytic Subunit, Chain A, domain 1"/>
    <property type="match status" value="1"/>
</dbReference>
<gene>
    <name evidence="3" type="ORF">DM01DRAFT_1067226</name>
</gene>
<dbReference type="Proteomes" id="UP000242146">
    <property type="component" value="Unassembled WGS sequence"/>
</dbReference>
<dbReference type="PANTHER" id="PTHR46467">
    <property type="entry name" value="TETHER CONTAINING UBX DOMAIN FOR GLUT4"/>
    <property type="match status" value="1"/>
</dbReference>
<dbReference type="PANTHER" id="PTHR46467:SF1">
    <property type="entry name" value="TETHER CONTAINING UBX DOMAIN FOR GLUT4"/>
    <property type="match status" value="1"/>
</dbReference>
<feature type="domain" description="UBX" evidence="2">
    <location>
        <begin position="100"/>
        <end position="175"/>
    </location>
</feature>
<comment type="caution">
    <text evidence="3">The sequence shown here is derived from an EMBL/GenBank/DDBJ whole genome shotgun (WGS) entry which is preliminary data.</text>
</comment>
<reference evidence="3 4" key="1">
    <citation type="submission" date="2016-07" db="EMBL/GenBank/DDBJ databases">
        <title>Pervasive Adenine N6-methylation of Active Genes in Fungi.</title>
        <authorList>
            <consortium name="DOE Joint Genome Institute"/>
            <person name="Mondo S.J."/>
            <person name="Dannebaum R.O."/>
            <person name="Kuo R.C."/>
            <person name="Labutti K."/>
            <person name="Haridas S."/>
            <person name="Kuo A."/>
            <person name="Salamov A."/>
            <person name="Ahrendt S.R."/>
            <person name="Lipzen A."/>
            <person name="Sullivan W."/>
            <person name="Andreopoulos W.B."/>
            <person name="Clum A."/>
            <person name="Lindquist E."/>
            <person name="Daum C."/>
            <person name="Ramamoorthy G.K."/>
            <person name="Gryganskyi A."/>
            <person name="Culley D."/>
            <person name="Magnuson J.K."/>
            <person name="James T.Y."/>
            <person name="O'Malley M.A."/>
            <person name="Stajich J.E."/>
            <person name="Spatafora J.W."/>
            <person name="Visel A."/>
            <person name="Grigoriev I.V."/>
        </authorList>
    </citation>
    <scope>NUCLEOTIDE SEQUENCE [LARGE SCALE GENOMIC DNA]</scope>
    <source>
        <strain evidence="3 4">NRRL 3301</strain>
    </source>
</reference>
<dbReference type="InterPro" id="IPR001012">
    <property type="entry name" value="UBX_dom"/>
</dbReference>
<dbReference type="PROSITE" id="PS50033">
    <property type="entry name" value="UBX"/>
    <property type="match status" value="1"/>
</dbReference>
<keyword evidence="4" id="KW-1185">Reference proteome</keyword>
<evidence type="ECO:0000313" key="3">
    <source>
        <dbReference type="EMBL" id="ORX61849.1"/>
    </source>
</evidence>
<dbReference type="SUPFAM" id="SSF54236">
    <property type="entry name" value="Ubiquitin-like"/>
    <property type="match status" value="1"/>
</dbReference>
<dbReference type="STRING" id="101127.A0A1X2GV13"/>
<dbReference type="EMBL" id="MCGT01000002">
    <property type="protein sequence ID" value="ORX61849.1"/>
    <property type="molecule type" value="Genomic_DNA"/>
</dbReference>
<feature type="region of interest" description="Disordered" evidence="1">
    <location>
        <begin position="205"/>
        <end position="241"/>
    </location>
</feature>
<dbReference type="GO" id="GO:0005634">
    <property type="term" value="C:nucleus"/>
    <property type="evidence" value="ECO:0007669"/>
    <property type="project" value="TreeGrafter"/>
</dbReference>
<proteinExistence type="predicted"/>
<dbReference type="GO" id="GO:0006886">
    <property type="term" value="P:intracellular protein transport"/>
    <property type="evidence" value="ECO:0007669"/>
    <property type="project" value="TreeGrafter"/>
</dbReference>
<dbReference type="GO" id="GO:0012506">
    <property type="term" value="C:vesicle membrane"/>
    <property type="evidence" value="ECO:0007669"/>
    <property type="project" value="TreeGrafter"/>
</dbReference>
<evidence type="ECO:0000259" key="2">
    <source>
        <dbReference type="PROSITE" id="PS50033"/>
    </source>
</evidence>
<dbReference type="InterPro" id="IPR029071">
    <property type="entry name" value="Ubiquitin-like_domsf"/>
</dbReference>
<feature type="compositionally biased region" description="Low complexity" evidence="1">
    <location>
        <begin position="208"/>
        <end position="223"/>
    </location>
</feature>
<sequence length="241" mass="26750">MSTQEQSAIAPVENTAPPTIDRQVKVFSPPKNAQQQAQVPETFYKLDGKEIASLYKAQVAYRQQLEDAAKQNHSSLVFINNRRPLKTQKMRQLEEQEKMKRYPKTTIRVRLPDLTLLQATFESKEKVGVLYEFLGSTLATPDRAFLLCLPPRIKLTDPSITLYKAGLAPASNLTLVWLKPGSVPGSVLSSTYMAMIQPLETPSLAPVADSSAPTKASSSSSQPKPKPIPTWLKKGLFKNKK</sequence>
<dbReference type="Pfam" id="PF00789">
    <property type="entry name" value="UBX"/>
    <property type="match status" value="1"/>
</dbReference>
<protein>
    <recommendedName>
        <fullName evidence="2">UBX domain-containing protein</fullName>
    </recommendedName>
</protein>
<dbReference type="AlphaFoldDB" id="A0A1X2GV13"/>
<accession>A0A1X2GV13</accession>
<name>A0A1X2GV13_9FUNG</name>
<evidence type="ECO:0000256" key="1">
    <source>
        <dbReference type="SAM" id="MobiDB-lite"/>
    </source>
</evidence>
<feature type="region of interest" description="Disordered" evidence="1">
    <location>
        <begin position="1"/>
        <end position="20"/>
    </location>
</feature>
<dbReference type="SMART" id="SM00166">
    <property type="entry name" value="UBX"/>
    <property type="match status" value="1"/>
</dbReference>